<dbReference type="HAMAP" id="MF_01685">
    <property type="entry name" value="FENR2"/>
    <property type="match status" value="1"/>
</dbReference>
<dbReference type="STRING" id="35623.Aocu_06100"/>
<keyword evidence="3 5" id="KW-0521">NADP</keyword>
<dbReference type="PRINTS" id="PR00469">
    <property type="entry name" value="PNDRDTASEII"/>
</dbReference>
<dbReference type="InterPro" id="IPR050097">
    <property type="entry name" value="Ferredoxin-NADP_redctase_2"/>
</dbReference>
<dbReference type="InterPro" id="IPR022890">
    <property type="entry name" value="Fd--NADP_Rdtase_type_2"/>
</dbReference>
<feature type="binding site" evidence="5">
    <location>
        <position position="31"/>
    </location>
    <ligand>
        <name>FAD</name>
        <dbReference type="ChEBI" id="CHEBI:57692"/>
    </ligand>
</feature>
<comment type="similarity">
    <text evidence="5">Belongs to the ferredoxin--NADP reductase type 2 family.</text>
</comment>
<dbReference type="InParanoid" id="A0A061A9Y5"/>
<dbReference type="EMBL" id="LK028559">
    <property type="protein sequence ID" value="CDR30683.1"/>
    <property type="molecule type" value="Genomic_DNA"/>
</dbReference>
<feature type="binding site" evidence="5">
    <location>
        <position position="39"/>
    </location>
    <ligand>
        <name>FAD</name>
        <dbReference type="ChEBI" id="CHEBI:57692"/>
    </ligand>
</feature>
<dbReference type="GO" id="GO:0050661">
    <property type="term" value="F:NADP binding"/>
    <property type="evidence" value="ECO:0007669"/>
    <property type="project" value="UniProtKB-UniRule"/>
</dbReference>
<dbReference type="KEGG" id="aoc:Aocu_06100"/>
<evidence type="ECO:0000256" key="3">
    <source>
        <dbReference type="ARBA" id="ARBA00022857"/>
    </source>
</evidence>
<dbReference type="PANTHER" id="PTHR48105">
    <property type="entry name" value="THIOREDOXIN REDUCTASE 1-RELATED-RELATED"/>
    <property type="match status" value="1"/>
</dbReference>
<keyword evidence="8" id="KW-1185">Reference proteome</keyword>
<evidence type="ECO:0000259" key="6">
    <source>
        <dbReference type="Pfam" id="PF07992"/>
    </source>
</evidence>
<evidence type="ECO:0000313" key="8">
    <source>
        <dbReference type="Proteomes" id="UP000032434"/>
    </source>
</evidence>
<name>A0A061A9Y5_9MOLU</name>
<evidence type="ECO:0000256" key="1">
    <source>
        <dbReference type="ARBA" id="ARBA00022630"/>
    </source>
</evidence>
<dbReference type="GO" id="GO:0050660">
    <property type="term" value="F:flavin adenine dinucleotide binding"/>
    <property type="evidence" value="ECO:0007669"/>
    <property type="project" value="UniProtKB-UniRule"/>
</dbReference>
<feature type="binding site" evidence="5">
    <location>
        <position position="12"/>
    </location>
    <ligand>
        <name>FAD</name>
        <dbReference type="ChEBI" id="CHEBI:57692"/>
    </ligand>
</feature>
<organism evidence="7 8">
    <name type="scientific">Acholeplasma oculi</name>
    <dbReference type="NCBI Taxonomy" id="35623"/>
    <lineage>
        <taxon>Bacteria</taxon>
        <taxon>Bacillati</taxon>
        <taxon>Mycoplasmatota</taxon>
        <taxon>Mollicutes</taxon>
        <taxon>Acholeplasmatales</taxon>
        <taxon>Acholeplasmataceae</taxon>
        <taxon>Acholeplasma</taxon>
    </lineage>
</organism>
<accession>A0A061A9Y5</accession>
<dbReference type="InterPro" id="IPR036188">
    <property type="entry name" value="FAD/NAD-bd_sf"/>
</dbReference>
<sequence length="322" mass="35665">MLDLLIIGAGPTGLYGAFLAGLRKLNAAVIESSGESGGQLTAVYKDKHIYDIPGFPKITAKDYIDGQMKQYERFKKEVPIYYHQEALLIVKKDDYFVVTTNQTVFETKFVIIAHGGGGFVPQKLKLDKTFDNIIYFMQDLNTYKGKKMVVLGGGDSALDWALDLLDHTPDVTLVHRRDEFRALEATVEAFKQKGHILTPYIVSDVLGDGNTAHKIVLKHAKTHEEIQIDCDYIVVNYGFVLSKSKLEEWGLTGEKGLIHVDSTMKTSVDGIYAAGNGIDYPGKIKLISTGQGEIATAVQSITNLLFPDKSKNFEHSTTLIKD</sequence>
<evidence type="ECO:0000256" key="5">
    <source>
        <dbReference type="HAMAP-Rule" id="MF_01685"/>
    </source>
</evidence>
<comment type="catalytic activity">
    <reaction evidence="5">
        <text>2 reduced [2Fe-2S]-[ferredoxin] + NADP(+) + H(+) = 2 oxidized [2Fe-2S]-[ferredoxin] + NADPH</text>
        <dbReference type="Rhea" id="RHEA:20125"/>
        <dbReference type="Rhea" id="RHEA-COMP:10000"/>
        <dbReference type="Rhea" id="RHEA-COMP:10001"/>
        <dbReference type="ChEBI" id="CHEBI:15378"/>
        <dbReference type="ChEBI" id="CHEBI:33737"/>
        <dbReference type="ChEBI" id="CHEBI:33738"/>
        <dbReference type="ChEBI" id="CHEBI:57783"/>
        <dbReference type="ChEBI" id="CHEBI:58349"/>
        <dbReference type="EC" id="1.18.1.2"/>
    </reaction>
</comment>
<gene>
    <name evidence="7" type="ORF">Aocu_06100</name>
</gene>
<feature type="binding site" evidence="5">
    <location>
        <position position="119"/>
    </location>
    <ligand>
        <name>FAD</name>
        <dbReference type="ChEBI" id="CHEBI:57692"/>
    </ligand>
</feature>
<keyword evidence="2 5" id="KW-0274">FAD</keyword>
<feature type="binding site" evidence="5">
    <location>
        <position position="44"/>
    </location>
    <ligand>
        <name>FAD</name>
        <dbReference type="ChEBI" id="CHEBI:57692"/>
    </ligand>
</feature>
<dbReference type="HOGENOM" id="CLU_031864_5_5_14"/>
<comment type="caution">
    <text evidence="5">Lacks conserved residue(s) required for the propagation of feature annotation.</text>
</comment>
<protein>
    <recommendedName>
        <fullName evidence="5">Ferredoxin--NADP reductase</fullName>
        <shortName evidence="5">FNR</shortName>
        <shortName evidence="5">Fd-NADP(+) reductase</shortName>
        <ecNumber evidence="5">1.18.1.2</ecNumber>
    </recommendedName>
</protein>
<feature type="domain" description="FAD/NAD(P)-binding" evidence="6">
    <location>
        <begin position="3"/>
        <end position="289"/>
    </location>
</feature>
<dbReference type="PRINTS" id="PR00368">
    <property type="entry name" value="FADPNR"/>
</dbReference>
<dbReference type="PATRIC" id="fig|35623.3.peg.610"/>
<reference evidence="8" key="1">
    <citation type="submission" date="2014-05" db="EMBL/GenBank/DDBJ databases">
        <authorList>
            <person name="Kube M."/>
        </authorList>
    </citation>
    <scope>NUCLEOTIDE SEQUENCE [LARGE SCALE GENOMIC DNA]</scope>
</reference>
<keyword evidence="1 5" id="KW-0285">Flavoprotein</keyword>
<evidence type="ECO:0000256" key="2">
    <source>
        <dbReference type="ARBA" id="ARBA00022827"/>
    </source>
</evidence>
<dbReference type="Pfam" id="PF07992">
    <property type="entry name" value="Pyr_redox_2"/>
    <property type="match status" value="1"/>
</dbReference>
<dbReference type="EC" id="1.18.1.2" evidence="5"/>
<comment type="subunit">
    <text evidence="5">Homodimer.</text>
</comment>
<feature type="binding site" evidence="5">
    <location>
        <position position="317"/>
    </location>
    <ligand>
        <name>FAD</name>
        <dbReference type="ChEBI" id="CHEBI:57692"/>
    </ligand>
</feature>
<dbReference type="OrthoDB" id="9806179at2"/>
<keyword evidence="4 5" id="KW-0560">Oxidoreductase</keyword>
<dbReference type="Proteomes" id="UP000032434">
    <property type="component" value="Chromosome 1"/>
</dbReference>
<dbReference type="GO" id="GO:0004324">
    <property type="term" value="F:ferredoxin-NADP+ reductase activity"/>
    <property type="evidence" value="ECO:0007669"/>
    <property type="project" value="UniProtKB-UniRule"/>
</dbReference>
<dbReference type="AlphaFoldDB" id="A0A061A9Y5"/>
<dbReference type="SUPFAM" id="SSF51905">
    <property type="entry name" value="FAD/NAD(P)-binding domain"/>
    <property type="match status" value="1"/>
</dbReference>
<dbReference type="FunCoup" id="A0A061A9Y5">
    <property type="interactions" value="13"/>
</dbReference>
<dbReference type="InterPro" id="IPR023753">
    <property type="entry name" value="FAD/NAD-binding_dom"/>
</dbReference>
<dbReference type="RefSeq" id="WP_045749202.1">
    <property type="nucleotide sequence ID" value="NZ_FUZK01000001.1"/>
</dbReference>
<proteinExistence type="inferred from homology"/>
<comment type="cofactor">
    <cofactor evidence="5">
        <name>FAD</name>
        <dbReference type="ChEBI" id="CHEBI:57692"/>
    </cofactor>
    <text evidence="5">Binds 1 FAD per subunit.</text>
</comment>
<evidence type="ECO:0000313" key="7">
    <source>
        <dbReference type="EMBL" id="CDR30683.1"/>
    </source>
</evidence>
<evidence type="ECO:0000256" key="4">
    <source>
        <dbReference type="ARBA" id="ARBA00023002"/>
    </source>
</evidence>
<dbReference type="Gene3D" id="3.50.50.60">
    <property type="entry name" value="FAD/NAD(P)-binding domain"/>
    <property type="match status" value="2"/>
</dbReference>